<gene>
    <name evidence="1" type="ORF">KF5_094</name>
</gene>
<dbReference type="EMBL" id="MF754115">
    <property type="protein sequence ID" value="ATI19404.1"/>
    <property type="molecule type" value="Genomic_DNA"/>
</dbReference>
<evidence type="ECO:0000313" key="1">
    <source>
        <dbReference type="EMBL" id="ATI19404.1"/>
    </source>
</evidence>
<accession>A0A384WK06</accession>
<name>A0A384WK06_9CAUD</name>
<reference evidence="1 2" key="1">
    <citation type="submission" date="2017-08" db="EMBL/GenBank/DDBJ databases">
        <title>Complete genome sequence of bacteriophage vB_VpaS_KF5.</title>
        <authorList>
            <person name="Yu J."/>
            <person name="Kwak S.-J."/>
            <person name="Lim J.-A."/>
            <person name="Chang H.-J."/>
        </authorList>
    </citation>
    <scope>NUCLEOTIDE SEQUENCE [LARGE SCALE GENOMIC DNA]</scope>
</reference>
<organism evidence="1 2">
    <name type="scientific">Vibrio phage vB_VpaS_KF5</name>
    <dbReference type="NCBI Taxonomy" id="2041476"/>
    <lineage>
        <taxon>Viruses</taxon>
        <taxon>Duplodnaviria</taxon>
        <taxon>Heunggongvirae</taxon>
        <taxon>Uroviricota</taxon>
        <taxon>Caudoviricetes</taxon>
        <taxon>Mardecavirus</taxon>
        <taxon>Mardecavirus SSP002</taxon>
    </lineage>
</organism>
<sequence length="108" mass="12441">MTVTKLEALKTTFDQAANAAIDAGATHYIINKTLYAGQWITFSYSFVNCDKKKLNQVFEVGTYIKEMKTYTPTDRWMSDKWIGHNLDGRDRHGMINSELFQLDRGIIK</sequence>
<evidence type="ECO:0000313" key="2">
    <source>
        <dbReference type="Proteomes" id="UP000257560"/>
    </source>
</evidence>
<dbReference type="Proteomes" id="UP000257560">
    <property type="component" value="Segment"/>
</dbReference>
<protein>
    <submittedName>
        <fullName evidence="1">Uncharacterized protein</fullName>
    </submittedName>
</protein>
<proteinExistence type="predicted"/>